<evidence type="ECO:0000313" key="2">
    <source>
        <dbReference type="EMBL" id="ELP33684.1"/>
    </source>
</evidence>
<feature type="domain" description="DUF6896" evidence="1">
    <location>
        <begin position="7"/>
        <end position="96"/>
    </location>
</feature>
<dbReference type="PATRIC" id="fig|993516.3.peg.2542"/>
<gene>
    <name evidence="2" type="ORF">RBSWK_02386</name>
</gene>
<organism evidence="2 3">
    <name type="scientific">Rhodopirellula baltica SWK14</name>
    <dbReference type="NCBI Taxonomy" id="993516"/>
    <lineage>
        <taxon>Bacteria</taxon>
        <taxon>Pseudomonadati</taxon>
        <taxon>Planctomycetota</taxon>
        <taxon>Planctomycetia</taxon>
        <taxon>Pirellulales</taxon>
        <taxon>Pirellulaceae</taxon>
        <taxon>Rhodopirellula</taxon>
    </lineage>
</organism>
<dbReference type="Proteomes" id="UP000010959">
    <property type="component" value="Unassembled WGS sequence"/>
</dbReference>
<name>L7CHD8_RHOBT</name>
<dbReference type="InterPro" id="IPR054191">
    <property type="entry name" value="DUF6896"/>
</dbReference>
<dbReference type="Pfam" id="PF21837">
    <property type="entry name" value="DUF6896"/>
    <property type="match status" value="1"/>
</dbReference>
<proteinExistence type="predicted"/>
<dbReference type="AlphaFoldDB" id="L7CHD8"/>
<protein>
    <recommendedName>
        <fullName evidence="1">DUF6896 domain-containing protein</fullName>
    </recommendedName>
</protein>
<reference evidence="2 3" key="1">
    <citation type="journal article" date="2013" name="Mar. Genomics">
        <title>Expression of sulfatases in Rhodopirellula baltica and the diversity of sulfatases in the genus Rhodopirellula.</title>
        <authorList>
            <person name="Wegner C.E."/>
            <person name="Richter-Heitmann T."/>
            <person name="Klindworth A."/>
            <person name="Klockow C."/>
            <person name="Richter M."/>
            <person name="Achstetter T."/>
            <person name="Glockner F.O."/>
            <person name="Harder J."/>
        </authorList>
    </citation>
    <scope>NUCLEOTIDE SEQUENCE [LARGE SCALE GENOMIC DNA]</scope>
    <source>
        <strain evidence="2 3">SWK14</strain>
    </source>
</reference>
<comment type="caution">
    <text evidence="2">The sequence shown here is derived from an EMBL/GenBank/DDBJ whole genome shotgun (WGS) entry which is preliminary data.</text>
</comment>
<dbReference type="EMBL" id="AMWG01000049">
    <property type="protein sequence ID" value="ELP33684.1"/>
    <property type="molecule type" value="Genomic_DNA"/>
</dbReference>
<evidence type="ECO:0000259" key="1">
    <source>
        <dbReference type="Pfam" id="PF21837"/>
    </source>
</evidence>
<evidence type="ECO:0000313" key="3">
    <source>
        <dbReference type="Proteomes" id="UP000010959"/>
    </source>
</evidence>
<accession>L7CHD8</accession>
<sequence length="115" mass="13449">MTARRAIQAKQETFTRDGVVLRKHGVGIEIKHPHFRIDFDYGPNGECDCFDSWRLSLFTHQMRSLRGHVQMQAQVARWLSDAYDDGELIKVHDDYSHYLDPTRRSRWSLDTQDGG</sequence>